<accession>A0A8J3IR48</accession>
<keyword evidence="5" id="KW-0804">Transcription</keyword>
<keyword evidence="3" id="KW-0731">Sigma factor</keyword>
<dbReference type="PANTHER" id="PTHR43133:SF8">
    <property type="entry name" value="RNA POLYMERASE SIGMA FACTOR HI_1459-RELATED"/>
    <property type="match status" value="1"/>
</dbReference>
<comment type="similarity">
    <text evidence="1">Belongs to the sigma-70 factor family. ECF subfamily.</text>
</comment>
<dbReference type="EMBL" id="BNJK01000001">
    <property type="protein sequence ID" value="GHO95370.1"/>
    <property type="molecule type" value="Genomic_DNA"/>
</dbReference>
<reference evidence="8" key="1">
    <citation type="submission" date="2020-10" db="EMBL/GenBank/DDBJ databases">
        <title>Taxonomic study of unclassified bacteria belonging to the class Ktedonobacteria.</title>
        <authorList>
            <person name="Yabe S."/>
            <person name="Wang C.M."/>
            <person name="Zheng Y."/>
            <person name="Sakai Y."/>
            <person name="Cavaletti L."/>
            <person name="Monciardini P."/>
            <person name="Donadio S."/>
        </authorList>
    </citation>
    <scope>NUCLEOTIDE SEQUENCE</scope>
    <source>
        <strain evidence="8">ID150040</strain>
    </source>
</reference>
<dbReference type="Pfam" id="PF08281">
    <property type="entry name" value="Sigma70_r4_2"/>
    <property type="match status" value="1"/>
</dbReference>
<dbReference type="InterPro" id="IPR036388">
    <property type="entry name" value="WH-like_DNA-bd_sf"/>
</dbReference>
<dbReference type="Gene3D" id="1.10.10.10">
    <property type="entry name" value="Winged helix-like DNA-binding domain superfamily/Winged helix DNA-binding domain"/>
    <property type="match status" value="1"/>
</dbReference>
<proteinExistence type="inferred from homology"/>
<dbReference type="InterPro" id="IPR013325">
    <property type="entry name" value="RNA_pol_sigma_r2"/>
</dbReference>
<name>A0A8J3IR48_9CHLR</name>
<evidence type="ECO:0000259" key="6">
    <source>
        <dbReference type="Pfam" id="PF04542"/>
    </source>
</evidence>
<dbReference type="PANTHER" id="PTHR43133">
    <property type="entry name" value="RNA POLYMERASE ECF-TYPE SIGMA FACTO"/>
    <property type="match status" value="1"/>
</dbReference>
<feature type="domain" description="RNA polymerase sigma factor 70 region 4 type 2" evidence="7">
    <location>
        <begin position="142"/>
        <end position="183"/>
    </location>
</feature>
<evidence type="ECO:0000256" key="5">
    <source>
        <dbReference type="ARBA" id="ARBA00023163"/>
    </source>
</evidence>
<evidence type="ECO:0000256" key="1">
    <source>
        <dbReference type="ARBA" id="ARBA00010641"/>
    </source>
</evidence>
<dbReference type="Pfam" id="PF04542">
    <property type="entry name" value="Sigma70_r2"/>
    <property type="match status" value="1"/>
</dbReference>
<dbReference type="AlphaFoldDB" id="A0A8J3IR48"/>
<organism evidence="8 9">
    <name type="scientific">Reticulibacter mediterranei</name>
    <dbReference type="NCBI Taxonomy" id="2778369"/>
    <lineage>
        <taxon>Bacteria</taxon>
        <taxon>Bacillati</taxon>
        <taxon>Chloroflexota</taxon>
        <taxon>Ktedonobacteria</taxon>
        <taxon>Ktedonobacterales</taxon>
        <taxon>Reticulibacteraceae</taxon>
        <taxon>Reticulibacter</taxon>
    </lineage>
</organism>
<keyword evidence="2" id="KW-0805">Transcription regulation</keyword>
<dbReference type="SUPFAM" id="SSF88946">
    <property type="entry name" value="Sigma2 domain of RNA polymerase sigma factors"/>
    <property type="match status" value="1"/>
</dbReference>
<dbReference type="InterPro" id="IPR007627">
    <property type="entry name" value="RNA_pol_sigma70_r2"/>
</dbReference>
<sequence>MQIQKQGNNTFVPVASDALLARVTLAGDQKAFATLVQRYDTTIFNFAYRFLGDEQQAGDILQEVCLRFYHALPTSTTETTFHLWLLRMTYTCCIDELRSKPGRIYRLSQCYGAYGIEETGRVGDFVGPVPAALSARSDFQQVMQQAMMALLPKQRAVIILRSILRLSFEEVGRIVEIPASTAQACFVQAKMLVRQYLRECPELMITGLEKM</sequence>
<dbReference type="GO" id="GO:0006352">
    <property type="term" value="P:DNA-templated transcription initiation"/>
    <property type="evidence" value="ECO:0007669"/>
    <property type="project" value="InterPro"/>
</dbReference>
<dbReference type="SUPFAM" id="SSF88659">
    <property type="entry name" value="Sigma3 and sigma4 domains of RNA polymerase sigma factors"/>
    <property type="match status" value="1"/>
</dbReference>
<evidence type="ECO:0000313" key="9">
    <source>
        <dbReference type="Proteomes" id="UP000597444"/>
    </source>
</evidence>
<evidence type="ECO:0000313" key="8">
    <source>
        <dbReference type="EMBL" id="GHO95370.1"/>
    </source>
</evidence>
<protein>
    <submittedName>
        <fullName evidence="8">Sigma-24 (FecI-like protein)</fullName>
    </submittedName>
</protein>
<dbReference type="InterPro" id="IPR013249">
    <property type="entry name" value="RNA_pol_sigma70_r4_t2"/>
</dbReference>
<dbReference type="InterPro" id="IPR014284">
    <property type="entry name" value="RNA_pol_sigma-70_dom"/>
</dbReference>
<dbReference type="InterPro" id="IPR013324">
    <property type="entry name" value="RNA_pol_sigma_r3/r4-like"/>
</dbReference>
<evidence type="ECO:0000256" key="3">
    <source>
        <dbReference type="ARBA" id="ARBA00023082"/>
    </source>
</evidence>
<comment type="caution">
    <text evidence="8">The sequence shown here is derived from an EMBL/GenBank/DDBJ whole genome shotgun (WGS) entry which is preliminary data.</text>
</comment>
<evidence type="ECO:0000259" key="7">
    <source>
        <dbReference type="Pfam" id="PF08281"/>
    </source>
</evidence>
<keyword evidence="4" id="KW-0238">DNA-binding</keyword>
<gene>
    <name evidence="8" type="ORF">KSF_054180</name>
</gene>
<dbReference type="Proteomes" id="UP000597444">
    <property type="component" value="Unassembled WGS sequence"/>
</dbReference>
<dbReference type="InterPro" id="IPR039425">
    <property type="entry name" value="RNA_pol_sigma-70-like"/>
</dbReference>
<evidence type="ECO:0000256" key="4">
    <source>
        <dbReference type="ARBA" id="ARBA00023125"/>
    </source>
</evidence>
<dbReference type="GO" id="GO:0003677">
    <property type="term" value="F:DNA binding"/>
    <property type="evidence" value="ECO:0007669"/>
    <property type="project" value="UniProtKB-KW"/>
</dbReference>
<dbReference type="NCBIfam" id="TIGR02937">
    <property type="entry name" value="sigma70-ECF"/>
    <property type="match status" value="1"/>
</dbReference>
<dbReference type="Gene3D" id="1.10.1740.10">
    <property type="match status" value="1"/>
</dbReference>
<dbReference type="GO" id="GO:0016987">
    <property type="term" value="F:sigma factor activity"/>
    <property type="evidence" value="ECO:0007669"/>
    <property type="project" value="UniProtKB-KW"/>
</dbReference>
<keyword evidence="9" id="KW-1185">Reference proteome</keyword>
<feature type="domain" description="RNA polymerase sigma-70 region 2" evidence="6">
    <location>
        <begin position="35"/>
        <end position="100"/>
    </location>
</feature>
<evidence type="ECO:0000256" key="2">
    <source>
        <dbReference type="ARBA" id="ARBA00023015"/>
    </source>
</evidence>
<dbReference type="RefSeq" id="WP_220206054.1">
    <property type="nucleotide sequence ID" value="NZ_BNJK01000001.1"/>
</dbReference>